<dbReference type="InterPro" id="IPR050709">
    <property type="entry name" value="Biotin_Carboxyl_Carrier/Decarb"/>
</dbReference>
<feature type="domain" description="Lipoyl-binding" evidence="5">
    <location>
        <begin position="80"/>
        <end position="156"/>
    </location>
</feature>
<evidence type="ECO:0000313" key="7">
    <source>
        <dbReference type="Proteomes" id="UP000001296"/>
    </source>
</evidence>
<dbReference type="CDD" id="cd06850">
    <property type="entry name" value="biotinyl_domain"/>
    <property type="match status" value="1"/>
</dbReference>
<dbReference type="Proteomes" id="UP000001296">
    <property type="component" value="Chromosome"/>
</dbReference>
<name>E0RS18_WINT6</name>
<dbReference type="PaxDb" id="665571-STHERM_c08560"/>
<reference key="1">
    <citation type="submission" date="2009-08" db="EMBL/GenBank/DDBJ databases">
        <title>The genome sequence of Spirochaeta thermophila DSM6192.</title>
        <authorList>
            <person name="Angelov A."/>
            <person name="Mientus M."/>
            <person name="Wittenberg S."/>
            <person name="Lehmann R."/>
            <person name="Liesegang H."/>
            <person name="Daniel R."/>
            <person name="Liebl W."/>
        </authorList>
    </citation>
    <scope>NUCLEOTIDE SEQUENCE</scope>
    <source>
        <strain>DSM 6192</strain>
    </source>
</reference>
<dbReference type="InterPro" id="IPR001249">
    <property type="entry name" value="AcCoA_biotinCC"/>
</dbReference>
<keyword evidence="4" id="KW-0443">Lipid metabolism</keyword>
<dbReference type="SUPFAM" id="SSF51230">
    <property type="entry name" value="Single hybrid motif"/>
    <property type="match status" value="1"/>
</dbReference>
<dbReference type="GO" id="GO:0003989">
    <property type="term" value="F:acetyl-CoA carboxylase activity"/>
    <property type="evidence" value="ECO:0007669"/>
    <property type="project" value="InterPro"/>
</dbReference>
<dbReference type="UniPathway" id="UPA00094"/>
<dbReference type="eggNOG" id="COG0511">
    <property type="taxonomic scope" value="Bacteria"/>
</dbReference>
<comment type="function">
    <text evidence="1 4">This protein is a component of the acetyl coenzyme A carboxylase complex; first, biotin carboxylase catalyzes the carboxylation of the carrier protein and then the transcarboxylase transfers the carboxyl group to form malonyl-CoA.</text>
</comment>
<dbReference type="Pfam" id="PF00364">
    <property type="entry name" value="Biotin_lipoyl"/>
    <property type="match status" value="1"/>
</dbReference>
<dbReference type="PANTHER" id="PTHR45266:SF3">
    <property type="entry name" value="OXALOACETATE DECARBOXYLASE ALPHA CHAIN"/>
    <property type="match status" value="1"/>
</dbReference>
<keyword evidence="4" id="KW-0275">Fatty acid biosynthesis</keyword>
<organism evidence="6 7">
    <name type="scientific">Winmispira thermophila (strain ATCC 49972 / DSM 6192 / RI 19.B1)</name>
    <name type="common">Spirochaeta thermophila</name>
    <dbReference type="NCBI Taxonomy" id="665571"/>
    <lineage>
        <taxon>Bacteria</taxon>
        <taxon>Pseudomonadati</taxon>
        <taxon>Spirochaetota</taxon>
        <taxon>Spirochaetia</taxon>
        <taxon>Winmispirales</taxon>
        <taxon>Winmispiraceae</taxon>
        <taxon>Winmispira</taxon>
    </lineage>
</organism>
<dbReference type="InterPro" id="IPR011053">
    <property type="entry name" value="Single_hybrid_motif"/>
</dbReference>
<evidence type="ECO:0000256" key="4">
    <source>
        <dbReference type="RuleBase" id="RU364072"/>
    </source>
</evidence>
<dbReference type="NCBIfam" id="TIGR00531">
    <property type="entry name" value="BCCP"/>
    <property type="match status" value="1"/>
</dbReference>
<dbReference type="InterPro" id="IPR000089">
    <property type="entry name" value="Biotin_lipoyl"/>
</dbReference>
<keyword evidence="3 4" id="KW-0092">Biotin</keyword>
<comment type="pathway">
    <text evidence="4">Lipid metabolism; fatty acid biosynthesis.</text>
</comment>
<gene>
    <name evidence="6" type="ordered locus">STHERM_c08560</name>
</gene>
<evidence type="ECO:0000313" key="6">
    <source>
        <dbReference type="EMBL" id="ADN01805.1"/>
    </source>
</evidence>
<reference evidence="6 7" key="2">
    <citation type="journal article" date="2010" name="J. Bacteriol.">
        <title>Genome sequence of the polysaccharide-degrading, thermophilic anaerobe Spirochaeta thermophila DSM 6192.</title>
        <authorList>
            <person name="Angelov A."/>
            <person name="Liebl S."/>
            <person name="Ballschmiter M."/>
            <person name="Bomeke M."/>
            <person name="Lehmann R."/>
            <person name="Liesegang H."/>
            <person name="Daniel R."/>
            <person name="Liebl W."/>
        </authorList>
    </citation>
    <scope>NUCLEOTIDE SEQUENCE [LARGE SCALE GENOMIC DNA]</scope>
    <source>
        <strain evidence="7">ATCC 49972 / DSM 6192 / RI 19.B1</strain>
    </source>
</reference>
<keyword evidence="4" id="KW-0444">Lipid biosynthesis</keyword>
<dbReference type="RefSeq" id="WP_013313646.1">
    <property type="nucleotide sequence ID" value="NC_014484.1"/>
</dbReference>
<proteinExistence type="predicted"/>
<dbReference type="EMBL" id="CP001698">
    <property type="protein sequence ID" value="ADN01805.1"/>
    <property type="molecule type" value="Genomic_DNA"/>
</dbReference>
<dbReference type="Gene3D" id="2.40.50.100">
    <property type="match status" value="1"/>
</dbReference>
<dbReference type="GO" id="GO:0006633">
    <property type="term" value="P:fatty acid biosynthetic process"/>
    <property type="evidence" value="ECO:0007669"/>
    <property type="project" value="UniProtKB-UniPathway"/>
</dbReference>
<sequence length="158" mass="17210">MNLEEIFALMDRFEKSGLDVLKIEQEDFTIVLKKHPAVPASQPVMIAPHPATPQAAPVAAPTTQEGAEGISAAAPGAPDLEVITSPIVGTFYRAPSPDAPPFVEEGQRVERGQTLCIIEAMKIMNELEAEFPMEIVRVLAENGQMVEYGTPLFEVRRL</sequence>
<protein>
    <recommendedName>
        <fullName evidence="2 4">Biotin carboxyl carrier protein of acetyl-CoA carboxylase</fullName>
    </recommendedName>
</protein>
<dbReference type="HOGENOM" id="CLU_016733_3_1_12"/>
<accession>E0RS18</accession>
<dbReference type="PROSITE" id="PS50968">
    <property type="entry name" value="BIOTINYL_LIPOYL"/>
    <property type="match status" value="1"/>
</dbReference>
<dbReference type="PRINTS" id="PR01071">
    <property type="entry name" value="ACOABIOTINCC"/>
</dbReference>
<evidence type="ECO:0000256" key="2">
    <source>
        <dbReference type="ARBA" id="ARBA00017562"/>
    </source>
</evidence>
<keyword evidence="4" id="KW-0276">Fatty acid metabolism</keyword>
<dbReference type="PANTHER" id="PTHR45266">
    <property type="entry name" value="OXALOACETATE DECARBOXYLASE ALPHA CHAIN"/>
    <property type="match status" value="1"/>
</dbReference>
<evidence type="ECO:0000259" key="5">
    <source>
        <dbReference type="PROSITE" id="PS50968"/>
    </source>
</evidence>
<dbReference type="GO" id="GO:0009317">
    <property type="term" value="C:acetyl-CoA carboxylase complex"/>
    <property type="evidence" value="ECO:0007669"/>
    <property type="project" value="InterPro"/>
</dbReference>
<evidence type="ECO:0000256" key="1">
    <source>
        <dbReference type="ARBA" id="ARBA00003761"/>
    </source>
</evidence>
<evidence type="ECO:0000256" key="3">
    <source>
        <dbReference type="ARBA" id="ARBA00023267"/>
    </source>
</evidence>
<dbReference type="KEGG" id="sta:STHERM_c08560"/>
<dbReference type="AlphaFoldDB" id="E0RS18"/>